<dbReference type="STRING" id="51031.W2TCM3"/>
<organism evidence="2 3">
    <name type="scientific">Necator americanus</name>
    <name type="common">Human hookworm</name>
    <dbReference type="NCBI Taxonomy" id="51031"/>
    <lineage>
        <taxon>Eukaryota</taxon>
        <taxon>Metazoa</taxon>
        <taxon>Ecdysozoa</taxon>
        <taxon>Nematoda</taxon>
        <taxon>Chromadorea</taxon>
        <taxon>Rhabditida</taxon>
        <taxon>Rhabditina</taxon>
        <taxon>Rhabditomorpha</taxon>
        <taxon>Strongyloidea</taxon>
        <taxon>Ancylostomatidae</taxon>
        <taxon>Bunostominae</taxon>
        <taxon>Necator</taxon>
    </lineage>
</organism>
<keyword evidence="3" id="KW-1185">Reference proteome</keyword>
<reference evidence="3" key="1">
    <citation type="journal article" date="2014" name="Nat. Genet.">
        <title>Genome of the human hookworm Necator americanus.</title>
        <authorList>
            <person name="Tang Y.T."/>
            <person name="Gao X."/>
            <person name="Rosa B.A."/>
            <person name="Abubucker S."/>
            <person name="Hallsworth-Pepin K."/>
            <person name="Martin J."/>
            <person name="Tyagi R."/>
            <person name="Heizer E."/>
            <person name="Zhang X."/>
            <person name="Bhonagiri-Palsikar V."/>
            <person name="Minx P."/>
            <person name="Warren W.C."/>
            <person name="Wang Q."/>
            <person name="Zhan B."/>
            <person name="Hotez P.J."/>
            <person name="Sternberg P.W."/>
            <person name="Dougall A."/>
            <person name="Gaze S.T."/>
            <person name="Mulvenna J."/>
            <person name="Sotillo J."/>
            <person name="Ranganathan S."/>
            <person name="Rabelo E.M."/>
            <person name="Wilson R.K."/>
            <person name="Felgner P.L."/>
            <person name="Bethony J."/>
            <person name="Hawdon J.M."/>
            <person name="Gasser R.B."/>
            <person name="Loukas A."/>
            <person name="Mitreva M."/>
        </authorList>
    </citation>
    <scope>NUCLEOTIDE SEQUENCE [LARGE SCALE GENOMIC DNA]</scope>
</reference>
<accession>W2TCM3</accession>
<protein>
    <submittedName>
        <fullName evidence="2">Uncharacterized protein</fullName>
    </submittedName>
</protein>
<evidence type="ECO:0000313" key="2">
    <source>
        <dbReference type="EMBL" id="ETN79780.1"/>
    </source>
</evidence>
<evidence type="ECO:0000313" key="3">
    <source>
        <dbReference type="Proteomes" id="UP000053676"/>
    </source>
</evidence>
<dbReference type="AlphaFoldDB" id="W2TCM3"/>
<sequence length="97" mass="11457">MLSRRGNLEQLNLKDNKPVPADDDRPYRMWYPTVVPRRILGKQIVVCEPNRQAVVDIKWSKILPHKGISEEVKVCHIIEKLLYLFCLFLFSHRKSEV</sequence>
<dbReference type="EMBL" id="KI659351">
    <property type="protein sequence ID" value="ETN79780.1"/>
    <property type="molecule type" value="Genomic_DNA"/>
</dbReference>
<gene>
    <name evidence="2" type="ORF">NECAME_09647</name>
</gene>
<feature type="region of interest" description="Disordered" evidence="1">
    <location>
        <begin position="1"/>
        <end position="20"/>
    </location>
</feature>
<dbReference type="Proteomes" id="UP000053676">
    <property type="component" value="Unassembled WGS sequence"/>
</dbReference>
<dbReference type="KEGG" id="nai:NECAME_09647"/>
<proteinExistence type="predicted"/>
<dbReference type="OrthoDB" id="10530963at2759"/>
<evidence type="ECO:0000256" key="1">
    <source>
        <dbReference type="SAM" id="MobiDB-lite"/>
    </source>
</evidence>
<name>W2TCM3_NECAM</name>